<organism evidence="1 2">
    <name type="scientific">Lactobacillus amylovorus</name>
    <dbReference type="NCBI Taxonomy" id="1604"/>
    <lineage>
        <taxon>Bacteria</taxon>
        <taxon>Bacillati</taxon>
        <taxon>Bacillota</taxon>
        <taxon>Bacilli</taxon>
        <taxon>Lactobacillales</taxon>
        <taxon>Lactobacillaceae</taxon>
        <taxon>Lactobacillus</taxon>
    </lineage>
</organism>
<dbReference type="InterPro" id="IPR036412">
    <property type="entry name" value="HAD-like_sf"/>
</dbReference>
<dbReference type="Pfam" id="PF08282">
    <property type="entry name" value="Hydrolase_3"/>
    <property type="match status" value="1"/>
</dbReference>
<dbReference type="STRING" id="1604.LAC30SC_09235"/>
<dbReference type="Gene3D" id="3.40.50.1000">
    <property type="entry name" value="HAD superfamily/HAD-like"/>
    <property type="match status" value="1"/>
</dbReference>
<dbReference type="NCBIfam" id="TIGR01484">
    <property type="entry name" value="HAD-SF-IIB"/>
    <property type="match status" value="1"/>
</dbReference>
<dbReference type="Gene3D" id="3.30.1240.10">
    <property type="match status" value="1"/>
</dbReference>
<dbReference type="GO" id="GO:0016791">
    <property type="term" value="F:phosphatase activity"/>
    <property type="evidence" value="ECO:0007669"/>
    <property type="project" value="UniProtKB-ARBA"/>
</dbReference>
<name>F0TGV2_LACAM</name>
<reference evidence="1 2" key="1">
    <citation type="journal article" date="2011" name="J. Bacteriol.">
        <title>Complete genome sequencing of Lactobacillus acidophilus 30SC, isolated from swine intestine.</title>
        <authorList>
            <person name="Oh S."/>
            <person name="Roh H."/>
            <person name="Ko H.J."/>
            <person name="Kim S."/>
            <person name="Kim K.H."/>
            <person name="Lee S.E."/>
            <person name="Chang I.S."/>
            <person name="Kim S."/>
            <person name="Choi I.G."/>
        </authorList>
    </citation>
    <scope>NUCLEOTIDE SEQUENCE [LARGE SCALE GENOMIC DNA]</scope>
    <source>
        <strain evidence="1 2">30SC</strain>
    </source>
</reference>
<dbReference type="OrthoDB" id="9806027at2"/>
<dbReference type="PANTHER" id="PTHR10000:SF8">
    <property type="entry name" value="HAD SUPERFAMILY HYDROLASE-LIKE, TYPE 3"/>
    <property type="match status" value="1"/>
</dbReference>
<proteinExistence type="predicted"/>
<dbReference type="GO" id="GO:0005829">
    <property type="term" value="C:cytosol"/>
    <property type="evidence" value="ECO:0007669"/>
    <property type="project" value="TreeGrafter"/>
</dbReference>
<dbReference type="EMBL" id="CP002559">
    <property type="protein sequence ID" value="ADZ07946.1"/>
    <property type="molecule type" value="Genomic_DNA"/>
</dbReference>
<dbReference type="SUPFAM" id="SSF56784">
    <property type="entry name" value="HAD-like"/>
    <property type="match status" value="1"/>
</dbReference>
<dbReference type="AlphaFoldDB" id="F0TGV2"/>
<evidence type="ECO:0000313" key="1">
    <source>
        <dbReference type="EMBL" id="ADZ07946.1"/>
    </source>
</evidence>
<dbReference type="InterPro" id="IPR023214">
    <property type="entry name" value="HAD_sf"/>
</dbReference>
<sequence length="252" mass="28236">MKVIVFDFDGTLLNAQNEIIGGQKTVDLLNQAQKSGYSLAICTGRLDHDIVYISQKYDLNIENRISLNGAVVYKQDHLSATLLDKEDALKVNQYLQSYENDVRVEINTVSNRIWKTPRSADLPKEFYDSSMIKTDFAEVINYQPVVSYLLLGDNGKLLKIQKDVQAAFKNINAIMTSKTSLELTPPNISKGLALHQMYPGAQIYAIGDAESDLAMKDYSEKLYMVNSQSFEGTYKVQSITEALSDILVTEVV</sequence>
<dbReference type="PANTHER" id="PTHR10000">
    <property type="entry name" value="PHOSPHOSERINE PHOSPHATASE"/>
    <property type="match status" value="1"/>
</dbReference>
<dbReference type="InterPro" id="IPR006379">
    <property type="entry name" value="HAD-SF_hydro_IIB"/>
</dbReference>
<dbReference type="GO" id="GO:0000287">
    <property type="term" value="F:magnesium ion binding"/>
    <property type="evidence" value="ECO:0007669"/>
    <property type="project" value="TreeGrafter"/>
</dbReference>
<gene>
    <name evidence="1" type="ordered locus">LAC30SC_09235</name>
</gene>
<reference key="2">
    <citation type="submission" date="2011-02" db="EMBL/GenBank/DDBJ databases">
        <authorList>
            <person name="Roh H."/>
            <person name="Ko H.-J."/>
            <person name="Kim S.-H."/>
            <person name="Choi I.-G."/>
            <person name="Oh S."/>
        </authorList>
    </citation>
    <scope>NUCLEOTIDE SEQUENCE</scope>
    <source>
        <strain>30SC</strain>
    </source>
</reference>
<dbReference type="HOGENOM" id="CLU_044146_3_1_9"/>
<dbReference type="KEGG" id="lai:LAC30SC_09235"/>
<dbReference type="RefSeq" id="WP_013642426.1">
    <property type="nucleotide sequence ID" value="NC_015214.1"/>
</dbReference>
<accession>F0TGV2</accession>
<dbReference type="Proteomes" id="UP000007491">
    <property type="component" value="Chromosome"/>
</dbReference>
<protein>
    <submittedName>
        <fullName evidence="1">Cof-like hydrolase</fullName>
    </submittedName>
</protein>
<keyword evidence="1" id="KW-0378">Hydrolase</keyword>
<dbReference type="PROSITE" id="PS01228">
    <property type="entry name" value="COF_1"/>
    <property type="match status" value="1"/>
</dbReference>
<evidence type="ECO:0000313" key="2">
    <source>
        <dbReference type="Proteomes" id="UP000007491"/>
    </source>
</evidence>